<gene>
    <name evidence="2" type="ORF">ORI27_12855</name>
</gene>
<organism evidence="2 3">
    <name type="scientific">Mycobacterium pinniadriaticum</name>
    <dbReference type="NCBI Taxonomy" id="2994102"/>
    <lineage>
        <taxon>Bacteria</taxon>
        <taxon>Bacillati</taxon>
        <taxon>Actinomycetota</taxon>
        <taxon>Actinomycetes</taxon>
        <taxon>Mycobacteriales</taxon>
        <taxon>Mycobacteriaceae</taxon>
        <taxon>Mycobacterium</taxon>
    </lineage>
</organism>
<reference evidence="2 3" key="1">
    <citation type="submission" date="2022-11" db="EMBL/GenBank/DDBJ databases">
        <title>Mycobacterium sp. nov.</title>
        <authorList>
            <person name="Papic B."/>
            <person name="Spicic S."/>
            <person name="Duvnjak S."/>
        </authorList>
    </citation>
    <scope>NUCLEOTIDE SEQUENCE [LARGE SCALE GENOMIC DNA]</scope>
    <source>
        <strain evidence="2 3">CVI_P4</strain>
    </source>
</reference>
<proteinExistence type="predicted"/>
<name>A0ABT3SDL3_9MYCO</name>
<accession>A0ABT3SDL3</accession>
<sequence>MNRIVIQLGTTIAPDGSPFVSLSLEEPHVFGSPTIAFTCAVDDPAFQALSAAQLDVDSVKRAGEHLFDALRKHPVIGEYLQTALQTRAGSRCPLLVEITAPACAEALPWEALCSPTGDFFGLDERWSLARTVEPQTPGAPFYRLSPPVRIAAVLSCLGISAAGELKALRAAVRAAGPQHVELLIVASEEELVVDLQAEIDSGSAPEVARVSLIATDLGALQALIGEFRPHLLHFFCHGSQQGTPHIALALKEDWEKLGPASSGLLAEARDFRGFTQPTDDLPWLLVLNCCEGAGVDAGADSQSLALSLALEGIAPAVVGMREAVVSDTANLLTRNLYSKLLADLVARIAAVDGSPEPLDWPSLLVGVREALIRTPGVLPSQAAAGTKEWTLPVVYVRPEEFSVQVVSQVATETPTIRGIPTLGIPDEQPPTEAVLNGTSARAARLEIEALEELLVTLPPEQADGLKAEASRRIAELNARLSAG</sequence>
<dbReference type="EMBL" id="JAPJDO010000009">
    <property type="protein sequence ID" value="MCX2937592.1"/>
    <property type="molecule type" value="Genomic_DNA"/>
</dbReference>
<protein>
    <submittedName>
        <fullName evidence="2">CHAT domain-containing protein</fullName>
    </submittedName>
</protein>
<dbReference type="Proteomes" id="UP001300745">
    <property type="component" value="Unassembled WGS sequence"/>
</dbReference>
<dbReference type="Pfam" id="PF12770">
    <property type="entry name" value="CHAT"/>
    <property type="match status" value="1"/>
</dbReference>
<comment type="caution">
    <text evidence="2">The sequence shown here is derived from an EMBL/GenBank/DDBJ whole genome shotgun (WGS) entry which is preliminary data.</text>
</comment>
<feature type="domain" description="CHAT" evidence="1">
    <location>
        <begin position="61"/>
        <end position="342"/>
    </location>
</feature>
<evidence type="ECO:0000259" key="1">
    <source>
        <dbReference type="Pfam" id="PF12770"/>
    </source>
</evidence>
<evidence type="ECO:0000313" key="2">
    <source>
        <dbReference type="EMBL" id="MCX2937592.1"/>
    </source>
</evidence>
<evidence type="ECO:0000313" key="3">
    <source>
        <dbReference type="Proteomes" id="UP001300745"/>
    </source>
</evidence>
<dbReference type="RefSeq" id="WP_265997243.1">
    <property type="nucleotide sequence ID" value="NZ_JAPJDN010000009.1"/>
</dbReference>
<keyword evidence="3" id="KW-1185">Reference proteome</keyword>
<dbReference type="InterPro" id="IPR024983">
    <property type="entry name" value="CHAT_dom"/>
</dbReference>